<gene>
    <name evidence="1" type="ORF">Lp19_3166</name>
</gene>
<reference evidence="1 2" key="1">
    <citation type="submission" date="2016-03" db="EMBL/GenBank/DDBJ databases">
        <title>Comparative genomics of 54 Lactobacillus plantarum strains reveals genomic uncoupling from niche constraints.</title>
        <authorList>
            <person name="Martino M.E."/>
        </authorList>
    </citation>
    <scope>NUCLEOTIDE SEQUENCE [LARGE SCALE GENOMIC DNA]</scope>
    <source>
        <strain evidence="1 2">19.1</strain>
    </source>
</reference>
<dbReference type="AlphaFoldDB" id="A0A162GBF4"/>
<sequence length="46" mass="5081">MRRNGDTYFESFGAQVGLAGKPHKMTLKNGTQISLSTVLRIIGERT</sequence>
<dbReference type="Proteomes" id="UP000076882">
    <property type="component" value="Unassembled WGS sequence"/>
</dbReference>
<protein>
    <submittedName>
        <fullName evidence="1">Uncharacterized protein</fullName>
    </submittedName>
</protein>
<evidence type="ECO:0000313" key="2">
    <source>
        <dbReference type="Proteomes" id="UP000076882"/>
    </source>
</evidence>
<proteinExistence type="predicted"/>
<dbReference type="PATRIC" id="fig|1590.201.peg.3097"/>
<name>A0A162GBF4_LACPN</name>
<dbReference type="EMBL" id="LUXM01000040">
    <property type="protein sequence ID" value="KZU91880.1"/>
    <property type="molecule type" value="Genomic_DNA"/>
</dbReference>
<accession>A0A162GBF4</accession>
<organism evidence="1 2">
    <name type="scientific">Lactiplantibacillus plantarum</name>
    <name type="common">Lactobacillus plantarum</name>
    <dbReference type="NCBI Taxonomy" id="1590"/>
    <lineage>
        <taxon>Bacteria</taxon>
        <taxon>Bacillati</taxon>
        <taxon>Bacillota</taxon>
        <taxon>Bacilli</taxon>
        <taxon>Lactobacillales</taxon>
        <taxon>Lactobacillaceae</taxon>
        <taxon>Lactiplantibacillus</taxon>
    </lineage>
</organism>
<evidence type="ECO:0000313" key="1">
    <source>
        <dbReference type="EMBL" id="KZU91880.1"/>
    </source>
</evidence>
<comment type="caution">
    <text evidence="1">The sequence shown here is derived from an EMBL/GenBank/DDBJ whole genome shotgun (WGS) entry which is preliminary data.</text>
</comment>